<keyword evidence="5" id="KW-1185">Reference proteome</keyword>
<dbReference type="AlphaFoldDB" id="A0A6A6ULP5"/>
<keyword evidence="2" id="KW-1133">Transmembrane helix</keyword>
<dbReference type="OrthoDB" id="5311469at2759"/>
<feature type="transmembrane region" description="Helical" evidence="2">
    <location>
        <begin position="217"/>
        <end position="242"/>
    </location>
</feature>
<keyword evidence="2" id="KW-0812">Transmembrane</keyword>
<accession>A0A6A6ULP5</accession>
<evidence type="ECO:0000313" key="4">
    <source>
        <dbReference type="EMBL" id="KAF2672383.1"/>
    </source>
</evidence>
<name>A0A6A6ULP5_9PEZI</name>
<sequence length="363" mass="37042">MPNAIRGRVLSGFIRLLSLALLLEICAADAVVDFSLYPQNAQSCLYSAQTATKCDSSTVPKFNACVCGNGNGFLDNAAKCIGSSDSGDLSSTYAVLSSNCATSNTPVSVSLDSWLSKASASTASASASTKTVQSVTTVTQSGSTKVSTQLSTLVTSVAASPIISTLVLQSTNNAGATIPVTSVLTFAPIQTGSGTSGSTSSSSAAATNASHGLSQGAVIGIGVGVGVPIAAALFGLVGVLIWRGKKKDKRATIDGSTLGFPPSNGTRPESMATLQADGMSPYMAHQGTSPAQAHYKHSSAQFSPPMQYAQNTQYNPAGQNMPYNYSQVPMSEGAYGIPPPANNAVEAPGSEVPRPQELPTQHY</sequence>
<evidence type="ECO:0000313" key="5">
    <source>
        <dbReference type="Proteomes" id="UP000799302"/>
    </source>
</evidence>
<proteinExistence type="predicted"/>
<feature type="chain" id="PRO_5025348952" description="Extracellular membrane protein CFEM domain-containing protein" evidence="3">
    <location>
        <begin position="29"/>
        <end position="363"/>
    </location>
</feature>
<evidence type="ECO:0008006" key="6">
    <source>
        <dbReference type="Google" id="ProtNLM"/>
    </source>
</evidence>
<keyword evidence="3" id="KW-0732">Signal</keyword>
<dbReference type="EMBL" id="MU004232">
    <property type="protein sequence ID" value="KAF2672383.1"/>
    <property type="molecule type" value="Genomic_DNA"/>
</dbReference>
<reference evidence="4" key="1">
    <citation type="journal article" date="2020" name="Stud. Mycol.">
        <title>101 Dothideomycetes genomes: a test case for predicting lifestyles and emergence of pathogens.</title>
        <authorList>
            <person name="Haridas S."/>
            <person name="Albert R."/>
            <person name="Binder M."/>
            <person name="Bloem J."/>
            <person name="Labutti K."/>
            <person name="Salamov A."/>
            <person name="Andreopoulos B."/>
            <person name="Baker S."/>
            <person name="Barry K."/>
            <person name="Bills G."/>
            <person name="Bluhm B."/>
            <person name="Cannon C."/>
            <person name="Castanera R."/>
            <person name="Culley D."/>
            <person name="Daum C."/>
            <person name="Ezra D."/>
            <person name="Gonzalez J."/>
            <person name="Henrissat B."/>
            <person name="Kuo A."/>
            <person name="Liang C."/>
            <person name="Lipzen A."/>
            <person name="Lutzoni F."/>
            <person name="Magnuson J."/>
            <person name="Mondo S."/>
            <person name="Nolan M."/>
            <person name="Ohm R."/>
            <person name="Pangilinan J."/>
            <person name="Park H.-J."/>
            <person name="Ramirez L."/>
            <person name="Alfaro M."/>
            <person name="Sun H."/>
            <person name="Tritt A."/>
            <person name="Yoshinaga Y."/>
            <person name="Zwiers L.-H."/>
            <person name="Turgeon B."/>
            <person name="Goodwin S."/>
            <person name="Spatafora J."/>
            <person name="Crous P."/>
            <person name="Grigoriev I."/>
        </authorList>
    </citation>
    <scope>NUCLEOTIDE SEQUENCE</scope>
    <source>
        <strain evidence="4">CBS 115976</strain>
    </source>
</reference>
<organism evidence="4 5">
    <name type="scientific">Microthyrium microscopicum</name>
    <dbReference type="NCBI Taxonomy" id="703497"/>
    <lineage>
        <taxon>Eukaryota</taxon>
        <taxon>Fungi</taxon>
        <taxon>Dikarya</taxon>
        <taxon>Ascomycota</taxon>
        <taxon>Pezizomycotina</taxon>
        <taxon>Dothideomycetes</taxon>
        <taxon>Dothideomycetes incertae sedis</taxon>
        <taxon>Microthyriales</taxon>
        <taxon>Microthyriaceae</taxon>
        <taxon>Microthyrium</taxon>
    </lineage>
</organism>
<gene>
    <name evidence="4" type="ORF">BT63DRAFT_194863</name>
</gene>
<evidence type="ECO:0000256" key="3">
    <source>
        <dbReference type="SAM" id="SignalP"/>
    </source>
</evidence>
<feature type="region of interest" description="Disordered" evidence="1">
    <location>
        <begin position="339"/>
        <end position="363"/>
    </location>
</feature>
<dbReference type="Proteomes" id="UP000799302">
    <property type="component" value="Unassembled WGS sequence"/>
</dbReference>
<protein>
    <recommendedName>
        <fullName evidence="6">Extracellular membrane protein CFEM domain-containing protein</fullName>
    </recommendedName>
</protein>
<keyword evidence="2" id="KW-0472">Membrane</keyword>
<feature type="signal peptide" evidence="3">
    <location>
        <begin position="1"/>
        <end position="28"/>
    </location>
</feature>
<evidence type="ECO:0000256" key="1">
    <source>
        <dbReference type="SAM" id="MobiDB-lite"/>
    </source>
</evidence>
<evidence type="ECO:0000256" key="2">
    <source>
        <dbReference type="SAM" id="Phobius"/>
    </source>
</evidence>